<dbReference type="EMBL" id="PEUH01000032">
    <property type="protein sequence ID" value="PIV31762.1"/>
    <property type="molecule type" value="Genomic_DNA"/>
</dbReference>
<dbReference type="Proteomes" id="UP000230595">
    <property type="component" value="Unassembled WGS sequence"/>
</dbReference>
<evidence type="ECO:0000313" key="4">
    <source>
        <dbReference type="Proteomes" id="UP000230595"/>
    </source>
</evidence>
<accession>A0A2M7CQ20</accession>
<sequence>MNSELRQDLVSGDWIVIAPSRAKRPDQFIKLHKIKRIKTPVKGCPFEDLQKSGHHPPILKFKNSHDWEAVVVENKYPAFTHINVCASPEKRGPYSVMEGIGHHNLVITRDHYKNFPKLSKQNADLVFKAFVDYYKILANDYCLAYVSIFHNWGLKAGASIYHPHYQIIALPIVPPDVEHSLEGSNNYYKKNKKCVHCVMLEWELKEKKRIVYENKSAVVLAPFVMREPFELRIFPKKHFSYFEDTPSAVMRDIVFALQKALQKMEKRLHDPDYNFFIHTSPLRDKNKYKHYHWHIEILPKFNISAGFEQGTGIEITTVDPDEAAKFLR</sequence>
<dbReference type="PANTHER" id="PTHR42763:SF2">
    <property type="entry name" value="ADP-GLUCOSE PHOSPHORYLASE"/>
    <property type="match status" value="1"/>
</dbReference>
<dbReference type="InterPro" id="IPR036265">
    <property type="entry name" value="HIT-like_sf"/>
</dbReference>
<evidence type="ECO:0000256" key="1">
    <source>
        <dbReference type="PIRSR" id="PIRSR000808-1"/>
    </source>
</evidence>
<dbReference type="GO" id="GO:0006012">
    <property type="term" value="P:galactose metabolic process"/>
    <property type="evidence" value="ECO:0007669"/>
    <property type="project" value="InterPro"/>
</dbReference>
<dbReference type="InterPro" id="IPR053177">
    <property type="entry name" value="ADP-glucose_phosphorylase"/>
</dbReference>
<comment type="caution">
    <text evidence="3">The sequence shown here is derived from an EMBL/GenBank/DDBJ whole genome shotgun (WGS) entry which is preliminary data.</text>
</comment>
<name>A0A2M7CQ20_9BACT</name>
<dbReference type="InterPro" id="IPR032576">
    <property type="entry name" value="DUF4921"/>
</dbReference>
<gene>
    <name evidence="3" type="ORF">COS33_01450</name>
</gene>
<evidence type="ECO:0000259" key="2">
    <source>
        <dbReference type="Pfam" id="PF16268"/>
    </source>
</evidence>
<dbReference type="PANTHER" id="PTHR42763">
    <property type="entry name" value="ADP-GLUCOSE PHOSPHORYLASE"/>
    <property type="match status" value="1"/>
</dbReference>
<dbReference type="Gene3D" id="3.30.428.10">
    <property type="entry name" value="HIT-like"/>
    <property type="match status" value="2"/>
</dbReference>
<keyword evidence="3" id="KW-0548">Nucleotidyltransferase</keyword>
<dbReference type="GO" id="GO:0008108">
    <property type="term" value="F:UDP-glucose:hexose-1-phosphate uridylyltransferase activity"/>
    <property type="evidence" value="ECO:0007669"/>
    <property type="project" value="InterPro"/>
</dbReference>
<dbReference type="InterPro" id="IPR001937">
    <property type="entry name" value="GalP_UDPtransf1"/>
</dbReference>
<feature type="domain" description="DUF4921" evidence="2">
    <location>
        <begin position="101"/>
        <end position="322"/>
    </location>
</feature>
<dbReference type="AlphaFoldDB" id="A0A2M7CQ20"/>
<evidence type="ECO:0000313" key="3">
    <source>
        <dbReference type="EMBL" id="PIV31762.1"/>
    </source>
</evidence>
<feature type="active site" description="Tele-UMP-histidine intermediate" evidence="1">
    <location>
        <position position="164"/>
    </location>
</feature>
<keyword evidence="3" id="KW-0808">Transferase</keyword>
<reference evidence="4" key="1">
    <citation type="submission" date="2017-09" db="EMBL/GenBank/DDBJ databases">
        <title>Depth-based differentiation of microbial function through sediment-hosted aquifers and enrichment of novel symbionts in the deep terrestrial subsurface.</title>
        <authorList>
            <person name="Probst A.J."/>
            <person name="Ladd B."/>
            <person name="Jarett J.K."/>
            <person name="Geller-Mcgrath D.E."/>
            <person name="Sieber C.M.K."/>
            <person name="Emerson J.B."/>
            <person name="Anantharaman K."/>
            <person name="Thomas B.C."/>
            <person name="Malmstrom R."/>
            <person name="Stieglmeier M."/>
            <person name="Klingl A."/>
            <person name="Woyke T."/>
            <person name="Ryan C.M."/>
            <person name="Banfield J.F."/>
        </authorList>
    </citation>
    <scope>NUCLEOTIDE SEQUENCE [LARGE SCALE GENOMIC DNA]</scope>
</reference>
<dbReference type="Pfam" id="PF16268">
    <property type="entry name" value="DUF4921"/>
    <property type="match status" value="1"/>
</dbReference>
<proteinExistence type="predicted"/>
<organism evidence="3 4">
    <name type="scientific">Candidatus Wolfebacteria bacterium CG02_land_8_20_14_3_00_37_12</name>
    <dbReference type="NCBI Taxonomy" id="1975066"/>
    <lineage>
        <taxon>Bacteria</taxon>
        <taxon>Candidatus Wolfeibacteriota</taxon>
    </lineage>
</organism>
<protein>
    <submittedName>
        <fullName evidence="3">Galactose-1-phosphate uridylyltransferase</fullName>
    </submittedName>
</protein>
<dbReference type="SUPFAM" id="SSF54197">
    <property type="entry name" value="HIT-like"/>
    <property type="match status" value="2"/>
</dbReference>
<dbReference type="PIRSF" id="PIRSF000808">
    <property type="entry name" value="GalT"/>
    <property type="match status" value="1"/>
</dbReference>
<dbReference type="GO" id="GO:0008270">
    <property type="term" value="F:zinc ion binding"/>
    <property type="evidence" value="ECO:0007669"/>
    <property type="project" value="InterPro"/>
</dbReference>